<name>A0A926DZY2_9FIRM</name>
<sequence length="553" mass="62098">MDWQNEACTEIWKLYQKGVDYFNRQNLYSKTEEAYRFFLGDQWHGLESGGERMPVMNVIQPTVEYKVATVAQNNMSIHYSSMRPGSGEEEREVCELLDANAARQWELRKMDRMCWDVVKDACISGDAYVFFYDGEGNAQLIGNTDVYLSDEQCPDLQKQKYIILAERRFVSELREEAKKNGLTEDEIDLIQPDEPEHRTSDEERREVGEDEKCTSLLYMEKKDGVVHICRATRNVIYQKDTAVQSEDAEGNIAGKLTQYPIASLVWKRGRNSARGMGEVKELIPNQIEVNRLLARRLINAKITAFARLVYNGQMVENIDQLDEVGAAIEVQGGVSNVRDMVTYLNPAPMSGDAKELTDELITQTRELAGAGDAATGQVDPTQASGAAIVAVQEQAALPLNEQVAAFRQFVEDVASVWFAIWAAYNPNGLEVEIERDGMKQVEVIPAEVLQQMRVFIRIDVSPNNPYSKFAQEQAIQALFDSGAITFEEYVEALDDNASAPKAKLQEIIEKRQQAQEDQLQQAIGIIQQQQQTIQTMQQAMGGGAGNAVPVLPQ</sequence>
<dbReference type="RefSeq" id="WP_249283301.1">
    <property type="nucleotide sequence ID" value="NZ_JACRST010000016.1"/>
</dbReference>
<organism evidence="2 3">
    <name type="scientific">Ligaoa zhengdingensis</name>
    <dbReference type="NCBI Taxonomy" id="2763658"/>
    <lineage>
        <taxon>Bacteria</taxon>
        <taxon>Bacillati</taxon>
        <taxon>Bacillota</taxon>
        <taxon>Clostridia</taxon>
        <taxon>Eubacteriales</taxon>
        <taxon>Oscillospiraceae</taxon>
        <taxon>Ligaoa</taxon>
    </lineage>
</organism>
<accession>A0A926DZY2</accession>
<feature type="region of interest" description="Disordered" evidence="1">
    <location>
        <begin position="181"/>
        <end position="206"/>
    </location>
</feature>
<dbReference type="EMBL" id="JACRST010000016">
    <property type="protein sequence ID" value="MBC8547226.1"/>
    <property type="molecule type" value="Genomic_DNA"/>
</dbReference>
<feature type="compositionally biased region" description="Basic and acidic residues" evidence="1">
    <location>
        <begin position="194"/>
        <end position="206"/>
    </location>
</feature>
<comment type="caution">
    <text evidence="2">The sequence shown here is derived from an EMBL/GenBank/DDBJ whole genome shotgun (WGS) entry which is preliminary data.</text>
</comment>
<evidence type="ECO:0000256" key="1">
    <source>
        <dbReference type="SAM" id="MobiDB-lite"/>
    </source>
</evidence>
<protein>
    <submittedName>
        <fullName evidence="2">Uncharacterized protein</fullName>
    </submittedName>
</protein>
<gene>
    <name evidence="2" type="ORF">H8711_09850</name>
</gene>
<keyword evidence="3" id="KW-1185">Reference proteome</keyword>
<reference evidence="2" key="1">
    <citation type="submission" date="2020-08" db="EMBL/GenBank/DDBJ databases">
        <title>Genome public.</title>
        <authorList>
            <person name="Liu C."/>
            <person name="Sun Q."/>
        </authorList>
    </citation>
    <scope>NUCLEOTIDE SEQUENCE</scope>
    <source>
        <strain evidence="2">NSJ-31</strain>
    </source>
</reference>
<proteinExistence type="predicted"/>
<dbReference type="AlphaFoldDB" id="A0A926DZY2"/>
<feature type="compositionally biased region" description="Acidic residues" evidence="1">
    <location>
        <begin position="183"/>
        <end position="193"/>
    </location>
</feature>
<evidence type="ECO:0000313" key="2">
    <source>
        <dbReference type="EMBL" id="MBC8547226.1"/>
    </source>
</evidence>
<evidence type="ECO:0000313" key="3">
    <source>
        <dbReference type="Proteomes" id="UP000653127"/>
    </source>
</evidence>
<dbReference type="Proteomes" id="UP000653127">
    <property type="component" value="Unassembled WGS sequence"/>
</dbReference>